<evidence type="ECO:0000256" key="4">
    <source>
        <dbReference type="PIRNR" id="PIRNR006078"/>
    </source>
</evidence>
<dbReference type="EMBL" id="DWYS01000094">
    <property type="protein sequence ID" value="HJB07766.1"/>
    <property type="molecule type" value="Genomic_DNA"/>
</dbReference>
<protein>
    <submittedName>
        <fullName evidence="5">Glycerate kinase</fullName>
    </submittedName>
</protein>
<dbReference type="Pfam" id="PF02595">
    <property type="entry name" value="Gly_kinase"/>
    <property type="match status" value="1"/>
</dbReference>
<dbReference type="Proteomes" id="UP000886804">
    <property type="component" value="Unassembled WGS sequence"/>
</dbReference>
<dbReference type="PANTHER" id="PTHR21599:SF0">
    <property type="entry name" value="GLYCERATE KINASE"/>
    <property type="match status" value="1"/>
</dbReference>
<evidence type="ECO:0000256" key="1">
    <source>
        <dbReference type="ARBA" id="ARBA00006284"/>
    </source>
</evidence>
<evidence type="ECO:0000256" key="2">
    <source>
        <dbReference type="ARBA" id="ARBA00022679"/>
    </source>
</evidence>
<gene>
    <name evidence="5" type="ORF">H9716_07875</name>
</gene>
<accession>A0A9D2L8D2</accession>
<keyword evidence="3 4" id="KW-0418">Kinase</keyword>
<dbReference type="Gene3D" id="3.40.50.10350">
    <property type="entry name" value="Glycerate kinase, domain 1"/>
    <property type="match status" value="1"/>
</dbReference>
<dbReference type="SUPFAM" id="SSF110738">
    <property type="entry name" value="Glycerate kinase I"/>
    <property type="match status" value="1"/>
</dbReference>
<dbReference type="InterPro" id="IPR018197">
    <property type="entry name" value="Glycerate_kinase_RE-like"/>
</dbReference>
<evidence type="ECO:0000256" key="3">
    <source>
        <dbReference type="ARBA" id="ARBA00022777"/>
    </source>
</evidence>
<dbReference type="Gene3D" id="3.90.1510.10">
    <property type="entry name" value="Glycerate kinase, domain 2"/>
    <property type="match status" value="1"/>
</dbReference>
<comment type="similarity">
    <text evidence="1 4">Belongs to the glycerate kinase type-1 family.</text>
</comment>
<dbReference type="InterPro" id="IPR018193">
    <property type="entry name" value="Glyc_kinase_flavodox-like_fold"/>
</dbReference>
<name>A0A9D2L8D2_9FIRM</name>
<dbReference type="InterPro" id="IPR004381">
    <property type="entry name" value="Glycerate_kinase"/>
</dbReference>
<dbReference type="GO" id="GO:0008887">
    <property type="term" value="F:glycerate kinase activity"/>
    <property type="evidence" value="ECO:0007669"/>
    <property type="project" value="UniProtKB-UniRule"/>
</dbReference>
<organism evidence="5 6">
    <name type="scientific">Candidatus Enterocloster faecavium</name>
    <dbReference type="NCBI Taxonomy" id="2838560"/>
    <lineage>
        <taxon>Bacteria</taxon>
        <taxon>Bacillati</taxon>
        <taxon>Bacillota</taxon>
        <taxon>Clostridia</taxon>
        <taxon>Lachnospirales</taxon>
        <taxon>Lachnospiraceae</taxon>
        <taxon>Enterocloster</taxon>
    </lineage>
</organism>
<dbReference type="PIRSF" id="PIRSF006078">
    <property type="entry name" value="GlxK"/>
    <property type="match status" value="1"/>
</dbReference>
<comment type="caution">
    <text evidence="5">The sequence shown here is derived from an EMBL/GenBank/DDBJ whole genome shotgun (WGS) entry which is preliminary data.</text>
</comment>
<evidence type="ECO:0000313" key="6">
    <source>
        <dbReference type="Proteomes" id="UP000886804"/>
    </source>
</evidence>
<sequence>MNITIAIDSFKGSLSSMEAGQAVAEGIRRVSPQAAIRVRPLADGGEGTTEALTAGLGGELKSLTVTGPLGRPVTASYGLIRERKMAVLEMASAAGLTLISNEERNPLEATTYGVGEMIRDAIEEGCRHFLVGIGGSATNDGGTGMLSALGFQFLDSDGQPIPLGAKGLEKLARISAESARPELSQCSFHIACDVTNPLCGENGCSAVYGPQKGADPEMIRQMDKWMDHYGDLAARTFPSANKEAPGAGAAGGLGFAFLTFLNGSLESGAEMVLKEINLKDDIREADLVITGEGRLDAQTVMGKAPIGVARLAKGYGKPVIAFSGAATREAGLCNHHGIDAFFPIMRGVVSLEEALDPKEARLNAADTAEQVFRLLQLKLSC</sequence>
<dbReference type="NCBIfam" id="TIGR00045">
    <property type="entry name" value="glycerate kinase"/>
    <property type="match status" value="1"/>
</dbReference>
<evidence type="ECO:0000313" key="5">
    <source>
        <dbReference type="EMBL" id="HJB07766.1"/>
    </source>
</evidence>
<dbReference type="AlphaFoldDB" id="A0A9D2L8D2"/>
<reference evidence="5" key="2">
    <citation type="submission" date="2021-04" db="EMBL/GenBank/DDBJ databases">
        <authorList>
            <person name="Gilroy R."/>
        </authorList>
    </citation>
    <scope>NUCLEOTIDE SEQUENCE</scope>
    <source>
        <strain evidence="5">CHK188-4685</strain>
    </source>
</reference>
<dbReference type="PANTHER" id="PTHR21599">
    <property type="entry name" value="GLYCERATE KINASE"/>
    <property type="match status" value="1"/>
</dbReference>
<dbReference type="InterPro" id="IPR036129">
    <property type="entry name" value="Glycerate_kinase_sf"/>
</dbReference>
<keyword evidence="2 4" id="KW-0808">Transferase</keyword>
<dbReference type="GO" id="GO:0031388">
    <property type="term" value="P:organic acid phosphorylation"/>
    <property type="evidence" value="ECO:0007669"/>
    <property type="project" value="UniProtKB-UniRule"/>
</dbReference>
<proteinExistence type="inferred from homology"/>
<reference evidence="5" key="1">
    <citation type="journal article" date="2021" name="PeerJ">
        <title>Extensive microbial diversity within the chicken gut microbiome revealed by metagenomics and culture.</title>
        <authorList>
            <person name="Gilroy R."/>
            <person name="Ravi A."/>
            <person name="Getino M."/>
            <person name="Pursley I."/>
            <person name="Horton D.L."/>
            <person name="Alikhan N.F."/>
            <person name="Baker D."/>
            <person name="Gharbi K."/>
            <person name="Hall N."/>
            <person name="Watson M."/>
            <person name="Adriaenssens E.M."/>
            <person name="Foster-Nyarko E."/>
            <person name="Jarju S."/>
            <person name="Secka A."/>
            <person name="Antonio M."/>
            <person name="Oren A."/>
            <person name="Chaudhuri R.R."/>
            <person name="La Ragione R."/>
            <person name="Hildebrand F."/>
            <person name="Pallen M.J."/>
        </authorList>
    </citation>
    <scope>NUCLEOTIDE SEQUENCE</scope>
    <source>
        <strain evidence="5">CHK188-4685</strain>
    </source>
</reference>